<evidence type="ECO:0000259" key="2">
    <source>
        <dbReference type="PROSITE" id="PS51833"/>
    </source>
</evidence>
<evidence type="ECO:0000259" key="1">
    <source>
        <dbReference type="PROSITE" id="PS50883"/>
    </source>
</evidence>
<proteinExistence type="predicted"/>
<dbReference type="InterPro" id="IPR035919">
    <property type="entry name" value="EAL_sf"/>
</dbReference>
<sequence length="405" mass="46503">MIALVARQPILDKNLNIFSYELLFRGKDSESFNGEQATAQVIMNTLESIGFTNLTEGQPAFINFTDELLKQGIPDLLAPEMVYIEVLETVTVDQKLLSGLETYKEMGFKIVLDDFVFSEDLIPLIKLADYIKIDFIITKGAERKKIITICNQYNSDIQYIAEKVETYDEFFAAKDMGFDYFQGFFFTKPKIIKAKKTNSYALTFFKMIKELNKDEPKTKKIEEIIKSDLSMSYSLLRIINSAHYGYDVKSIRQAIVLLGVDRLRKWSLLYFLKGLDNEKPDILFKTAILRANFAESLAGYFGDNRGENLFVLGLLSVIDAYLDRKLENILAEISLSNNLKEALIKREGQLGDLLLFIEAFEKLNLKEAENYIEKYSINYGMVFDNYSTALEKTKDIVEAFENNKL</sequence>
<name>A0A1G8HE37_9FIRM</name>
<dbReference type="PANTHER" id="PTHR33525">
    <property type="match status" value="1"/>
</dbReference>
<dbReference type="PANTHER" id="PTHR33525:SF4">
    <property type="entry name" value="CYCLIC DI-GMP PHOSPHODIESTERASE CDGJ"/>
    <property type="match status" value="1"/>
</dbReference>
<organism evidence="3 4">
    <name type="scientific">Halanaerobium congolense</name>
    <dbReference type="NCBI Taxonomy" id="54121"/>
    <lineage>
        <taxon>Bacteria</taxon>
        <taxon>Bacillati</taxon>
        <taxon>Bacillota</taxon>
        <taxon>Clostridia</taxon>
        <taxon>Halanaerobiales</taxon>
        <taxon>Halanaerobiaceae</taxon>
        <taxon>Halanaerobium</taxon>
    </lineage>
</organism>
<evidence type="ECO:0000313" key="4">
    <source>
        <dbReference type="Proteomes" id="UP000198945"/>
    </source>
</evidence>
<dbReference type="PIRSF" id="PIRSF003180">
    <property type="entry name" value="DiGMPpdiest_YuxH"/>
    <property type="match status" value="1"/>
</dbReference>
<dbReference type="RefSeq" id="WP_089716664.1">
    <property type="nucleotide sequence ID" value="NZ_FNEH01000001.1"/>
</dbReference>
<protein>
    <submittedName>
        <fullName evidence="3">Diguanylate phosphodiesterase</fullName>
    </submittedName>
</protein>
<dbReference type="PROSITE" id="PS51833">
    <property type="entry name" value="HDOD"/>
    <property type="match status" value="1"/>
</dbReference>
<dbReference type="SUPFAM" id="SSF109604">
    <property type="entry name" value="HD-domain/PDEase-like"/>
    <property type="match status" value="1"/>
</dbReference>
<dbReference type="Gene3D" id="1.10.3210.10">
    <property type="entry name" value="Hypothetical protein af1432"/>
    <property type="match status" value="1"/>
</dbReference>
<dbReference type="InterPro" id="IPR001633">
    <property type="entry name" value="EAL_dom"/>
</dbReference>
<dbReference type="AlphaFoldDB" id="A0A1G8HE37"/>
<dbReference type="Gene3D" id="3.20.20.450">
    <property type="entry name" value="EAL domain"/>
    <property type="match status" value="1"/>
</dbReference>
<accession>A0A1G8HE37</accession>
<dbReference type="SMART" id="SM00052">
    <property type="entry name" value="EAL"/>
    <property type="match status" value="1"/>
</dbReference>
<dbReference type="InterPro" id="IPR013976">
    <property type="entry name" value="HDOD"/>
</dbReference>
<evidence type="ECO:0000313" key="3">
    <source>
        <dbReference type="EMBL" id="SDI04893.1"/>
    </source>
</evidence>
<dbReference type="InterPro" id="IPR014408">
    <property type="entry name" value="dGMP_Pdiesterase_EAL/HD-GYP"/>
</dbReference>
<dbReference type="Pfam" id="PF00563">
    <property type="entry name" value="EAL"/>
    <property type="match status" value="1"/>
</dbReference>
<feature type="domain" description="HDOD" evidence="2">
    <location>
        <begin position="197"/>
        <end position="381"/>
    </location>
</feature>
<reference evidence="3 4" key="1">
    <citation type="submission" date="2016-10" db="EMBL/GenBank/DDBJ databases">
        <authorList>
            <person name="de Groot N.N."/>
        </authorList>
    </citation>
    <scope>NUCLEOTIDE SEQUENCE [LARGE SCALE GENOMIC DNA]</scope>
    <source>
        <strain evidence="3 4">WG7</strain>
    </source>
</reference>
<dbReference type="Pfam" id="PF08668">
    <property type="entry name" value="HDOD"/>
    <property type="match status" value="1"/>
</dbReference>
<dbReference type="EMBL" id="FNEH01000001">
    <property type="protein sequence ID" value="SDI04893.1"/>
    <property type="molecule type" value="Genomic_DNA"/>
</dbReference>
<dbReference type="PROSITE" id="PS50883">
    <property type="entry name" value="EAL"/>
    <property type="match status" value="1"/>
</dbReference>
<dbReference type="SUPFAM" id="SSF141868">
    <property type="entry name" value="EAL domain-like"/>
    <property type="match status" value="1"/>
</dbReference>
<gene>
    <name evidence="3" type="ORF">SAMN04515654_10183</name>
</gene>
<dbReference type="Proteomes" id="UP000198945">
    <property type="component" value="Unassembled WGS sequence"/>
</dbReference>
<feature type="domain" description="EAL" evidence="1">
    <location>
        <begin position="1"/>
        <end position="203"/>
    </location>
</feature>
<dbReference type="InterPro" id="IPR052340">
    <property type="entry name" value="RNase_Y/CdgJ"/>
</dbReference>